<accession>A0A9Q0JM58</accession>
<keyword evidence="5 10" id="KW-0812">Transmembrane</keyword>
<dbReference type="PANTHER" id="PTHR28650:SF1">
    <property type="entry name" value="PHOSPHATIDYLINOSITOL-GLYCAN BIOSYNTHESIS CLASS X PROTEIN"/>
    <property type="match status" value="1"/>
</dbReference>
<name>A0A9Q0JM58_9ROSI</name>
<dbReference type="InterPro" id="IPR013233">
    <property type="entry name" value="PIG-X/PBN1"/>
</dbReference>
<reference evidence="12" key="2">
    <citation type="journal article" date="2023" name="Plants (Basel)">
        <title>Annotation of the Turnera subulata (Passifloraceae) Draft Genome Reveals the S-Locus Evolved after the Divergence of Turneroideae from Passifloroideae in a Stepwise Manner.</title>
        <authorList>
            <person name="Henning P.M."/>
            <person name="Roalson E.H."/>
            <person name="Mir W."/>
            <person name="McCubbin A.G."/>
            <person name="Shore J.S."/>
        </authorList>
    </citation>
    <scope>NUCLEOTIDE SEQUENCE</scope>
    <source>
        <strain evidence="12">F60SS</strain>
    </source>
</reference>
<evidence type="ECO:0000313" key="13">
    <source>
        <dbReference type="Proteomes" id="UP001141552"/>
    </source>
</evidence>
<sequence length="315" mass="35010">MMGNKNKHGCGKMGPLLLIFFLFAFGFHESSSSSEVPRHVSDSGFHSLKASTFCSHEKHIMESYFEKYENLHESNFQDFLAHKELSGPCGLLPAKMNLFLRLSVPQRQLIGEGSHRHLSSTVRFHLQPELSVPPIHFCNVIIVERLPSGVFADPFELQHLLERGVFSRVAVVGDTNLELPSFLSNRSAVEIHIAAGPNILLGHMNELEISVDLPLHARYPPLDDTGYSNVEFGSPDVFMCCSAQETSSNQSCLSMPINFDAKADAVVWRIPSGIRTHASIVSVLTFVTACASTLSIVFTSIVYSDIRLFNKFKRS</sequence>
<feature type="signal peptide" evidence="11">
    <location>
        <begin position="1"/>
        <end position="32"/>
    </location>
</feature>
<evidence type="ECO:0008006" key="14">
    <source>
        <dbReference type="Google" id="ProtNLM"/>
    </source>
</evidence>
<keyword evidence="11" id="KW-0732">Signal</keyword>
<gene>
    <name evidence="12" type="ORF">Tsubulata_002547</name>
</gene>
<dbReference type="InterPro" id="IPR040039">
    <property type="entry name" value="PIGX"/>
</dbReference>
<dbReference type="OrthoDB" id="5546453at2759"/>
<evidence type="ECO:0000256" key="11">
    <source>
        <dbReference type="SAM" id="SignalP"/>
    </source>
</evidence>
<evidence type="ECO:0000256" key="9">
    <source>
        <dbReference type="ARBA" id="ARBA00023180"/>
    </source>
</evidence>
<keyword evidence="7 10" id="KW-1133">Transmembrane helix</keyword>
<dbReference type="GO" id="GO:0005789">
    <property type="term" value="C:endoplasmic reticulum membrane"/>
    <property type="evidence" value="ECO:0007669"/>
    <property type="project" value="UniProtKB-SubCell"/>
</dbReference>
<keyword evidence="8 10" id="KW-0472">Membrane</keyword>
<comment type="caution">
    <text evidence="12">The sequence shown here is derived from an EMBL/GenBank/DDBJ whole genome shotgun (WGS) entry which is preliminary data.</text>
</comment>
<reference evidence="12" key="1">
    <citation type="submission" date="2022-02" db="EMBL/GenBank/DDBJ databases">
        <authorList>
            <person name="Henning P.M."/>
            <person name="McCubbin A.G."/>
            <person name="Shore J.S."/>
        </authorList>
    </citation>
    <scope>NUCLEOTIDE SEQUENCE</scope>
    <source>
        <strain evidence="12">F60SS</strain>
        <tissue evidence="12">Leaves</tissue>
    </source>
</reference>
<evidence type="ECO:0000256" key="2">
    <source>
        <dbReference type="ARBA" id="ARBA00004687"/>
    </source>
</evidence>
<dbReference type="GO" id="GO:0006506">
    <property type="term" value="P:GPI anchor biosynthetic process"/>
    <property type="evidence" value="ECO:0007669"/>
    <property type="project" value="UniProtKB-KW"/>
</dbReference>
<comment type="similarity">
    <text evidence="3">Belongs to the PIGX family.</text>
</comment>
<evidence type="ECO:0000256" key="1">
    <source>
        <dbReference type="ARBA" id="ARBA00004389"/>
    </source>
</evidence>
<evidence type="ECO:0000256" key="3">
    <source>
        <dbReference type="ARBA" id="ARBA00010345"/>
    </source>
</evidence>
<dbReference type="SMART" id="SM00780">
    <property type="entry name" value="PIG-X"/>
    <property type="match status" value="1"/>
</dbReference>
<feature type="transmembrane region" description="Helical" evidence="10">
    <location>
        <begin position="280"/>
        <end position="304"/>
    </location>
</feature>
<protein>
    <recommendedName>
        <fullName evidence="14">Phosphatidylinositol-glycan biosynthesis class X protein</fullName>
    </recommendedName>
</protein>
<evidence type="ECO:0000256" key="4">
    <source>
        <dbReference type="ARBA" id="ARBA00022502"/>
    </source>
</evidence>
<comment type="subcellular location">
    <subcellularLocation>
        <location evidence="1">Endoplasmic reticulum membrane</location>
        <topology evidence="1">Single-pass membrane protein</topology>
    </subcellularLocation>
</comment>
<dbReference type="PANTHER" id="PTHR28650">
    <property type="entry name" value="PHOSPHATIDYLINOSITOL-GLYCAN BIOSYNTHESIS CLASS X PROTEIN"/>
    <property type="match status" value="1"/>
</dbReference>
<keyword evidence="6" id="KW-0256">Endoplasmic reticulum</keyword>
<keyword evidence="4" id="KW-0337">GPI-anchor biosynthesis</keyword>
<evidence type="ECO:0000256" key="7">
    <source>
        <dbReference type="ARBA" id="ARBA00022989"/>
    </source>
</evidence>
<dbReference type="Pfam" id="PF08320">
    <property type="entry name" value="PIG-X"/>
    <property type="match status" value="1"/>
</dbReference>
<feature type="chain" id="PRO_5040423316" description="Phosphatidylinositol-glycan biosynthesis class X protein" evidence="11">
    <location>
        <begin position="33"/>
        <end position="315"/>
    </location>
</feature>
<dbReference type="Proteomes" id="UP001141552">
    <property type="component" value="Unassembled WGS sequence"/>
</dbReference>
<keyword evidence="13" id="KW-1185">Reference proteome</keyword>
<proteinExistence type="inferred from homology"/>
<evidence type="ECO:0000256" key="6">
    <source>
        <dbReference type="ARBA" id="ARBA00022824"/>
    </source>
</evidence>
<comment type="pathway">
    <text evidence="2">Glycolipid biosynthesis; glycosylphosphatidylinositol-anchor biosynthesis.</text>
</comment>
<keyword evidence="9" id="KW-0325">Glycoprotein</keyword>
<dbReference type="AlphaFoldDB" id="A0A9Q0JM58"/>
<evidence type="ECO:0000256" key="10">
    <source>
        <dbReference type="SAM" id="Phobius"/>
    </source>
</evidence>
<organism evidence="12 13">
    <name type="scientific">Turnera subulata</name>
    <dbReference type="NCBI Taxonomy" id="218843"/>
    <lineage>
        <taxon>Eukaryota</taxon>
        <taxon>Viridiplantae</taxon>
        <taxon>Streptophyta</taxon>
        <taxon>Embryophyta</taxon>
        <taxon>Tracheophyta</taxon>
        <taxon>Spermatophyta</taxon>
        <taxon>Magnoliopsida</taxon>
        <taxon>eudicotyledons</taxon>
        <taxon>Gunneridae</taxon>
        <taxon>Pentapetalae</taxon>
        <taxon>rosids</taxon>
        <taxon>fabids</taxon>
        <taxon>Malpighiales</taxon>
        <taxon>Passifloraceae</taxon>
        <taxon>Turnera</taxon>
    </lineage>
</organism>
<dbReference type="EMBL" id="JAKUCV010001512">
    <property type="protein sequence ID" value="KAJ4846032.1"/>
    <property type="molecule type" value="Genomic_DNA"/>
</dbReference>
<evidence type="ECO:0000313" key="12">
    <source>
        <dbReference type="EMBL" id="KAJ4846032.1"/>
    </source>
</evidence>
<evidence type="ECO:0000256" key="5">
    <source>
        <dbReference type="ARBA" id="ARBA00022692"/>
    </source>
</evidence>
<evidence type="ECO:0000256" key="8">
    <source>
        <dbReference type="ARBA" id="ARBA00023136"/>
    </source>
</evidence>